<dbReference type="InterPro" id="IPR039074">
    <property type="entry name" value="GGGP/HepGP_synthase_I"/>
</dbReference>
<dbReference type="NCBIfam" id="NF003199">
    <property type="entry name" value="PRK04169.1-3"/>
    <property type="match status" value="1"/>
</dbReference>
<dbReference type="OrthoDB" id="248374at2157"/>
<keyword evidence="7 10" id="KW-0594">Phospholipid biosynthesis</keyword>
<gene>
    <name evidence="11" type="ORF">SAMN05421858_3268</name>
</gene>
<accession>A0A1N7CUT4</accession>
<evidence type="ECO:0000256" key="1">
    <source>
        <dbReference type="ARBA" id="ARBA00022490"/>
    </source>
</evidence>
<proteinExistence type="inferred from homology"/>
<dbReference type="GO" id="GO:0047294">
    <property type="term" value="F:phosphoglycerol geranylgeranyltransferase activity"/>
    <property type="evidence" value="ECO:0007669"/>
    <property type="project" value="UniProtKB-UniRule"/>
</dbReference>
<dbReference type="GO" id="GO:0000287">
    <property type="term" value="F:magnesium ion binding"/>
    <property type="evidence" value="ECO:0007669"/>
    <property type="project" value="UniProtKB-UniRule"/>
</dbReference>
<dbReference type="EMBL" id="FTNO01000003">
    <property type="protein sequence ID" value="SIR67331.1"/>
    <property type="molecule type" value="Genomic_DNA"/>
</dbReference>
<evidence type="ECO:0000313" key="11">
    <source>
        <dbReference type="EMBL" id="SIR67331.1"/>
    </source>
</evidence>
<feature type="binding site" evidence="10">
    <location>
        <begin position="210"/>
        <end position="211"/>
    </location>
    <ligand>
        <name>sn-glycerol 1-phosphate</name>
        <dbReference type="ChEBI" id="CHEBI:57685"/>
    </ligand>
</feature>
<protein>
    <recommendedName>
        <fullName evidence="10">Geranylgeranylglyceryl phosphate synthase</fullName>
        <shortName evidence="10">GGGP synthase</shortName>
        <shortName evidence="10">GGGPS</shortName>
        <ecNumber evidence="10">2.5.1.41</ecNumber>
    </recommendedName>
    <alternativeName>
        <fullName evidence="10">(S)-3-O-geranylgeranylglyceryl phosphate synthase</fullName>
    </alternativeName>
    <alternativeName>
        <fullName evidence="10">Phosphoglycerol geranylgeranyltransferase</fullName>
    </alternativeName>
</protein>
<keyword evidence="3 10" id="KW-0808">Transferase</keyword>
<feature type="binding site" evidence="10">
    <location>
        <position position="42"/>
    </location>
    <ligand>
        <name>Mg(2+)</name>
        <dbReference type="ChEBI" id="CHEBI:18420"/>
    </ligand>
</feature>
<name>A0A1N7CUT4_9EURY</name>
<dbReference type="PANTHER" id="PTHR40029:SF2">
    <property type="entry name" value="HEPTAPRENYLGLYCERYL PHOSPHATE SYNTHASE"/>
    <property type="match status" value="1"/>
</dbReference>
<evidence type="ECO:0000313" key="12">
    <source>
        <dbReference type="Proteomes" id="UP000186914"/>
    </source>
</evidence>
<dbReference type="InterPro" id="IPR038597">
    <property type="entry name" value="GGGP/HepGP_synthase_sf"/>
</dbReference>
<evidence type="ECO:0000256" key="5">
    <source>
        <dbReference type="ARBA" id="ARBA00022842"/>
    </source>
</evidence>
<dbReference type="Proteomes" id="UP000186914">
    <property type="component" value="Unassembled WGS sequence"/>
</dbReference>
<organism evidence="11 12">
    <name type="scientific">Haladaptatus litoreus</name>
    <dbReference type="NCBI Taxonomy" id="553468"/>
    <lineage>
        <taxon>Archaea</taxon>
        <taxon>Methanobacteriati</taxon>
        <taxon>Methanobacteriota</taxon>
        <taxon>Stenosarchaea group</taxon>
        <taxon>Halobacteria</taxon>
        <taxon>Halobacteriales</taxon>
        <taxon>Haladaptataceae</taxon>
        <taxon>Haladaptatus</taxon>
    </lineage>
</organism>
<dbReference type="RefSeq" id="WP_076431193.1">
    <property type="nucleotide sequence ID" value="NZ_FTNO01000003.1"/>
</dbReference>
<keyword evidence="2 10" id="KW-0444">Lipid biosynthesis</keyword>
<keyword evidence="8 10" id="KW-1208">Phospholipid metabolism</keyword>
<comment type="pathway">
    <text evidence="10">Membrane lipid metabolism; glycerophospholipid metabolism.</text>
</comment>
<evidence type="ECO:0000256" key="10">
    <source>
        <dbReference type="HAMAP-Rule" id="MF_00112"/>
    </source>
</evidence>
<comment type="function">
    <text evidence="10">Prenyltransferase that catalyzes the transfer of the geranylgeranyl moiety of geranylgeranyl diphosphate (GGPP) to the C3 hydroxyl of sn-glycerol-1-phosphate (G1P). This reaction is the first ether-bond-formation step in the biosynthesis of archaeal membrane lipids.</text>
</comment>
<feature type="binding site" evidence="10">
    <location>
        <position position="15"/>
    </location>
    <ligand>
        <name>Mg(2+)</name>
        <dbReference type="ChEBI" id="CHEBI:18420"/>
    </ligand>
</feature>
<keyword evidence="5 10" id="KW-0460">Magnesium</keyword>
<feature type="binding site" evidence="10">
    <location>
        <position position="190"/>
    </location>
    <ligand>
        <name>sn-glycerol 1-phosphate</name>
        <dbReference type="ChEBI" id="CHEBI:57685"/>
    </ligand>
</feature>
<evidence type="ECO:0000256" key="8">
    <source>
        <dbReference type="ARBA" id="ARBA00023264"/>
    </source>
</evidence>
<feature type="binding site" evidence="10">
    <location>
        <begin position="160"/>
        <end position="165"/>
    </location>
    <ligand>
        <name>sn-glycerol 1-phosphate</name>
        <dbReference type="ChEBI" id="CHEBI:57685"/>
    </ligand>
</feature>
<dbReference type="GO" id="GO:0046474">
    <property type="term" value="P:glycerophospholipid biosynthetic process"/>
    <property type="evidence" value="ECO:0007669"/>
    <property type="project" value="UniProtKB-UniRule"/>
</dbReference>
<dbReference type="UniPathway" id="UPA00940"/>
<dbReference type="InterPro" id="IPR008205">
    <property type="entry name" value="GGGP_HepGP_synthase"/>
</dbReference>
<evidence type="ECO:0000256" key="6">
    <source>
        <dbReference type="ARBA" id="ARBA00023098"/>
    </source>
</evidence>
<dbReference type="Gene3D" id="3.20.20.390">
    <property type="entry name" value="FMN-linked oxidoreductases"/>
    <property type="match status" value="1"/>
</dbReference>
<dbReference type="Pfam" id="PF01884">
    <property type="entry name" value="PcrB"/>
    <property type="match status" value="1"/>
</dbReference>
<keyword evidence="1 10" id="KW-0963">Cytoplasm</keyword>
<comment type="catalytic activity">
    <reaction evidence="9 10">
        <text>sn-glycerol 1-phosphate + (2E,6E,10E)-geranylgeranyl diphosphate = sn-3-O-(geranylgeranyl)glycerol 1-phosphate + diphosphate</text>
        <dbReference type="Rhea" id="RHEA:23404"/>
        <dbReference type="ChEBI" id="CHEBI:33019"/>
        <dbReference type="ChEBI" id="CHEBI:57677"/>
        <dbReference type="ChEBI" id="CHEBI:57685"/>
        <dbReference type="ChEBI" id="CHEBI:58756"/>
        <dbReference type="EC" id="2.5.1.41"/>
    </reaction>
</comment>
<dbReference type="AlphaFoldDB" id="A0A1N7CUT4"/>
<evidence type="ECO:0000256" key="3">
    <source>
        <dbReference type="ARBA" id="ARBA00022679"/>
    </source>
</evidence>
<comment type="similarity">
    <text evidence="10">Belongs to the GGGP/HepGP synthase family. Group I subfamily.</text>
</comment>
<dbReference type="InterPro" id="IPR026417">
    <property type="entry name" value="GGGPS_halobacteria"/>
</dbReference>
<evidence type="ECO:0000256" key="2">
    <source>
        <dbReference type="ARBA" id="ARBA00022516"/>
    </source>
</evidence>
<reference evidence="12" key="1">
    <citation type="submission" date="2017-01" db="EMBL/GenBank/DDBJ databases">
        <authorList>
            <person name="Varghese N."/>
            <person name="Submissions S."/>
        </authorList>
    </citation>
    <scope>NUCLEOTIDE SEQUENCE [LARGE SCALE GENOMIC DNA]</scope>
    <source>
        <strain evidence="12">CGMCC 1.7737</strain>
    </source>
</reference>
<evidence type="ECO:0000256" key="4">
    <source>
        <dbReference type="ARBA" id="ARBA00022723"/>
    </source>
</evidence>
<evidence type="ECO:0000256" key="9">
    <source>
        <dbReference type="ARBA" id="ARBA00047288"/>
    </source>
</evidence>
<evidence type="ECO:0000256" key="7">
    <source>
        <dbReference type="ARBA" id="ARBA00023209"/>
    </source>
</evidence>
<dbReference type="PANTHER" id="PTHR40029">
    <property type="match status" value="1"/>
</dbReference>
<feature type="binding site" evidence="10">
    <location>
        <position position="13"/>
    </location>
    <ligand>
        <name>sn-glycerol 1-phosphate</name>
        <dbReference type="ChEBI" id="CHEBI:57685"/>
    </ligand>
</feature>
<comment type="subcellular location">
    <subcellularLocation>
        <location evidence="10">Cytoplasm</location>
    </subcellularLocation>
</comment>
<dbReference type="EC" id="2.5.1.41" evidence="10"/>
<dbReference type="GO" id="GO:0005737">
    <property type="term" value="C:cytoplasm"/>
    <property type="evidence" value="ECO:0007669"/>
    <property type="project" value="UniProtKB-SubCell"/>
</dbReference>
<dbReference type="SUPFAM" id="SSF51395">
    <property type="entry name" value="FMN-linked oxidoreductases"/>
    <property type="match status" value="1"/>
</dbReference>
<comment type="caution">
    <text evidence="10">Lacks conserved residue(s) required for the propagation of feature annotation.</text>
</comment>
<comment type="cofactor">
    <cofactor evidence="10">
        <name>Mg(2+)</name>
        <dbReference type="ChEBI" id="CHEBI:18420"/>
    </cofactor>
</comment>
<sequence>MAVAWAQWNHVTKVDPDKALHDEDSYADIVDTGTDAIIVGGTTNVTEARVQSILDALSAVEIPIFVEPTYRPSSHTEALSGYLLPIVLNADDTLWITGAHHEWIRLSDLEWESVHPEAYIVLNPASAVATYTQADCDLDVDDVVAYVELAEQILGQQIVYLEYSGTLGDPDVVAAVQDTLSSAQLFYGGGIHDYESAYRMANVADTVIVGDVLHEAGIEAVEETVRGAKDGQNES</sequence>
<dbReference type="CDD" id="cd02812">
    <property type="entry name" value="PcrB_like"/>
    <property type="match status" value="1"/>
</dbReference>
<dbReference type="HAMAP" id="MF_00112">
    <property type="entry name" value="GGGP_HepGP_synthase"/>
    <property type="match status" value="1"/>
</dbReference>
<dbReference type="NCBIfam" id="TIGR04147">
    <property type="entry name" value="GGGPS_Halobact"/>
    <property type="match status" value="1"/>
</dbReference>
<dbReference type="GO" id="GO:0120536">
    <property type="term" value="F:heptaprenylglyceryl phosphate synthase activity"/>
    <property type="evidence" value="ECO:0007669"/>
    <property type="project" value="UniProtKB-ARBA"/>
</dbReference>
<keyword evidence="4 10" id="KW-0479">Metal-binding</keyword>
<keyword evidence="6 10" id="KW-0443">Lipid metabolism</keyword>
<dbReference type="NCBIfam" id="TIGR01768">
    <property type="entry name" value="GGGP-family"/>
    <property type="match status" value="1"/>
</dbReference>
<keyword evidence="12" id="KW-1185">Reference proteome</keyword>